<evidence type="ECO:0000313" key="1">
    <source>
        <dbReference type="EMBL" id="ERN40410.1"/>
    </source>
</evidence>
<reference evidence="1 2" key="1">
    <citation type="submission" date="2013-05" db="EMBL/GenBank/DDBJ databases">
        <title>Draft genome sequence of Rubidibacter lacunae KORDI 51-2.</title>
        <authorList>
            <person name="Choi D.H."/>
            <person name="Noh J.H."/>
            <person name="Kwon K.-K."/>
            <person name="Lee J.-H."/>
            <person name="Ryu J.-Y."/>
        </authorList>
    </citation>
    <scope>NUCLEOTIDE SEQUENCE [LARGE SCALE GENOMIC DNA]</scope>
    <source>
        <strain evidence="1 2">KORDI 51-2</strain>
    </source>
</reference>
<dbReference type="Proteomes" id="UP000016960">
    <property type="component" value="Unassembled WGS sequence"/>
</dbReference>
<gene>
    <name evidence="1" type="ORF">KR51_00029480</name>
</gene>
<protein>
    <submittedName>
        <fullName evidence="1">Uncharacterized protein</fullName>
    </submittedName>
</protein>
<accession>U5DL11</accession>
<dbReference type="InParanoid" id="U5DL11"/>
<name>U5DL11_9CHRO</name>
<keyword evidence="2" id="KW-1185">Reference proteome</keyword>
<dbReference type="EMBL" id="ASSJ01000076">
    <property type="protein sequence ID" value="ERN40410.1"/>
    <property type="molecule type" value="Genomic_DNA"/>
</dbReference>
<proteinExistence type="predicted"/>
<sequence>MPNFGLQVAALKDDAGERDGLNERAGANAQAFARIFKLRSTRLRRVHNSDIVCLCNIQAAVAIAVTVALGRGDQWAEGSG</sequence>
<dbReference type="AlphaFoldDB" id="U5DL11"/>
<organism evidence="1 2">
    <name type="scientific">Rubidibacter lacunae KORDI 51-2</name>
    <dbReference type="NCBI Taxonomy" id="582515"/>
    <lineage>
        <taxon>Bacteria</taxon>
        <taxon>Bacillati</taxon>
        <taxon>Cyanobacteriota</taxon>
        <taxon>Cyanophyceae</taxon>
        <taxon>Oscillatoriophycideae</taxon>
        <taxon>Chroococcales</taxon>
        <taxon>Aphanothecaceae</taxon>
        <taxon>Rubidibacter</taxon>
    </lineage>
</organism>
<evidence type="ECO:0000313" key="2">
    <source>
        <dbReference type="Proteomes" id="UP000016960"/>
    </source>
</evidence>
<comment type="caution">
    <text evidence="1">The sequence shown here is derived from an EMBL/GenBank/DDBJ whole genome shotgun (WGS) entry which is preliminary data.</text>
</comment>